<organism evidence="2 3">
    <name type="scientific">Byssothecium circinans</name>
    <dbReference type="NCBI Taxonomy" id="147558"/>
    <lineage>
        <taxon>Eukaryota</taxon>
        <taxon>Fungi</taxon>
        <taxon>Dikarya</taxon>
        <taxon>Ascomycota</taxon>
        <taxon>Pezizomycotina</taxon>
        <taxon>Dothideomycetes</taxon>
        <taxon>Pleosporomycetidae</taxon>
        <taxon>Pleosporales</taxon>
        <taxon>Massarineae</taxon>
        <taxon>Massarinaceae</taxon>
        <taxon>Byssothecium</taxon>
    </lineage>
</organism>
<accession>A0A6A5U0M8</accession>
<dbReference type="EMBL" id="ML976989">
    <property type="protein sequence ID" value="KAF1957509.1"/>
    <property type="molecule type" value="Genomic_DNA"/>
</dbReference>
<dbReference type="AlphaFoldDB" id="A0A6A5U0M8"/>
<gene>
    <name evidence="2" type="ORF">CC80DRAFT_503832</name>
</gene>
<keyword evidence="3" id="KW-1185">Reference proteome</keyword>
<feature type="region of interest" description="Disordered" evidence="1">
    <location>
        <begin position="1"/>
        <end position="23"/>
    </location>
</feature>
<feature type="compositionally biased region" description="Polar residues" evidence="1">
    <location>
        <begin position="160"/>
        <end position="174"/>
    </location>
</feature>
<protein>
    <submittedName>
        <fullName evidence="2">Uncharacterized protein</fullName>
    </submittedName>
</protein>
<feature type="compositionally biased region" description="Low complexity" evidence="1">
    <location>
        <begin position="1"/>
        <end position="19"/>
    </location>
</feature>
<reference evidence="2" key="1">
    <citation type="journal article" date="2020" name="Stud. Mycol.">
        <title>101 Dothideomycetes genomes: a test case for predicting lifestyles and emergence of pathogens.</title>
        <authorList>
            <person name="Haridas S."/>
            <person name="Albert R."/>
            <person name="Binder M."/>
            <person name="Bloem J."/>
            <person name="Labutti K."/>
            <person name="Salamov A."/>
            <person name="Andreopoulos B."/>
            <person name="Baker S."/>
            <person name="Barry K."/>
            <person name="Bills G."/>
            <person name="Bluhm B."/>
            <person name="Cannon C."/>
            <person name="Castanera R."/>
            <person name="Culley D."/>
            <person name="Daum C."/>
            <person name="Ezra D."/>
            <person name="Gonzalez J."/>
            <person name="Henrissat B."/>
            <person name="Kuo A."/>
            <person name="Liang C."/>
            <person name="Lipzen A."/>
            <person name="Lutzoni F."/>
            <person name="Magnuson J."/>
            <person name="Mondo S."/>
            <person name="Nolan M."/>
            <person name="Ohm R."/>
            <person name="Pangilinan J."/>
            <person name="Park H.-J."/>
            <person name="Ramirez L."/>
            <person name="Alfaro M."/>
            <person name="Sun H."/>
            <person name="Tritt A."/>
            <person name="Yoshinaga Y."/>
            <person name="Zwiers L.-H."/>
            <person name="Turgeon B."/>
            <person name="Goodwin S."/>
            <person name="Spatafora J."/>
            <person name="Crous P."/>
            <person name="Grigoriev I."/>
        </authorList>
    </citation>
    <scope>NUCLEOTIDE SEQUENCE</scope>
    <source>
        <strain evidence="2">CBS 675.92</strain>
    </source>
</reference>
<evidence type="ECO:0000313" key="3">
    <source>
        <dbReference type="Proteomes" id="UP000800035"/>
    </source>
</evidence>
<feature type="region of interest" description="Disordered" evidence="1">
    <location>
        <begin position="81"/>
        <end position="190"/>
    </location>
</feature>
<feature type="compositionally biased region" description="Basic residues" evidence="1">
    <location>
        <begin position="127"/>
        <end position="138"/>
    </location>
</feature>
<evidence type="ECO:0000256" key="1">
    <source>
        <dbReference type="SAM" id="MobiDB-lite"/>
    </source>
</evidence>
<proteinExistence type="predicted"/>
<dbReference type="OrthoDB" id="3889136at2759"/>
<dbReference type="Proteomes" id="UP000800035">
    <property type="component" value="Unassembled WGS sequence"/>
</dbReference>
<name>A0A6A5U0M8_9PLEO</name>
<evidence type="ECO:0000313" key="2">
    <source>
        <dbReference type="EMBL" id="KAF1957509.1"/>
    </source>
</evidence>
<sequence>MPPKKTTAAAAATGAGTEADGAKKINWNPEQDRKLLLLCFERSSLTTDDYNSFLPVMGTGATYNGVRLRIGKLRGEAREFREANGLTVPNGAAAGAGKTTPNATPKGKKRGVDDSGDANGDGTPAKPAKKARAKKAAKVPKVEEIVDEDGPSNDLGGQVNGQNVKEQKVNSQEAKSQEIKEENIDEYFDI</sequence>